<dbReference type="SUPFAM" id="SSF55729">
    <property type="entry name" value="Acyl-CoA N-acyltransferases (Nat)"/>
    <property type="match status" value="1"/>
</dbReference>
<dbReference type="GO" id="GO:0010485">
    <property type="term" value="F:histone H4 acetyltransferase activity"/>
    <property type="evidence" value="ECO:0007669"/>
    <property type="project" value="InterPro"/>
</dbReference>
<dbReference type="GO" id="GO:0005737">
    <property type="term" value="C:cytoplasm"/>
    <property type="evidence" value="ECO:0007669"/>
    <property type="project" value="UniProtKB-SubCell"/>
</dbReference>
<gene>
    <name evidence="13" type="ORF">GNI_089420</name>
</gene>
<organism evidence="13 14">
    <name type="scientific">Gregarina niphandrodes</name>
    <name type="common">Septate eugregarine</name>
    <dbReference type="NCBI Taxonomy" id="110365"/>
    <lineage>
        <taxon>Eukaryota</taxon>
        <taxon>Sar</taxon>
        <taxon>Alveolata</taxon>
        <taxon>Apicomplexa</taxon>
        <taxon>Conoidasida</taxon>
        <taxon>Gregarinasina</taxon>
        <taxon>Eugregarinorida</taxon>
        <taxon>Gregarinidae</taxon>
        <taxon>Gregarina</taxon>
    </lineage>
</organism>
<dbReference type="OrthoDB" id="424551at2759"/>
<dbReference type="EC" id="2.3.1.257" evidence="4"/>
<comment type="similarity">
    <text evidence="3">Belongs to the acetyltransferase family. NAA40 subfamily.</text>
</comment>
<dbReference type="GO" id="GO:1990189">
    <property type="term" value="F:protein N-terminal-serine acetyltransferase activity"/>
    <property type="evidence" value="ECO:0007669"/>
    <property type="project" value="UniProtKB-EC"/>
</dbReference>
<dbReference type="GO" id="GO:0043998">
    <property type="term" value="F:histone H2A acetyltransferase activity"/>
    <property type="evidence" value="ECO:0007669"/>
    <property type="project" value="InterPro"/>
</dbReference>
<dbReference type="VEuPathDB" id="CryptoDB:GNI_089420"/>
<dbReference type="PANTHER" id="PTHR20531">
    <property type="entry name" value="N-ALPHA-ACETYLTRANSFERASE 40"/>
    <property type="match status" value="1"/>
</dbReference>
<dbReference type="PROSITE" id="PS51186">
    <property type="entry name" value="GNAT"/>
    <property type="match status" value="1"/>
</dbReference>
<comment type="catalytic activity">
    <reaction evidence="11">
        <text>N-terminal L-seryl-[histone H4] + acetyl-CoA = N-terminal N(alpha)-acetyl-L-seryl-[histone H4] + CoA + H(+)</text>
        <dbReference type="Rhea" id="RHEA:50596"/>
        <dbReference type="Rhea" id="RHEA-COMP:12740"/>
        <dbReference type="Rhea" id="RHEA-COMP:12743"/>
        <dbReference type="ChEBI" id="CHEBI:15378"/>
        <dbReference type="ChEBI" id="CHEBI:57287"/>
        <dbReference type="ChEBI" id="CHEBI:57288"/>
        <dbReference type="ChEBI" id="CHEBI:64738"/>
        <dbReference type="ChEBI" id="CHEBI:83690"/>
        <dbReference type="EC" id="2.3.1.257"/>
    </reaction>
</comment>
<evidence type="ECO:0000256" key="7">
    <source>
        <dbReference type="ARBA" id="ARBA00022679"/>
    </source>
</evidence>
<dbReference type="InterPro" id="IPR000182">
    <property type="entry name" value="GNAT_dom"/>
</dbReference>
<keyword evidence="8" id="KW-0539">Nucleus</keyword>
<dbReference type="EMBL" id="AFNH02000669">
    <property type="protein sequence ID" value="EZG61139.1"/>
    <property type="molecule type" value="Genomic_DNA"/>
</dbReference>
<keyword evidence="6" id="KW-0963">Cytoplasm</keyword>
<accession>A0A023B5J9</accession>
<dbReference type="Pfam" id="PF00583">
    <property type="entry name" value="Acetyltransf_1"/>
    <property type="match status" value="1"/>
</dbReference>
<dbReference type="Gene3D" id="3.40.630.30">
    <property type="match status" value="1"/>
</dbReference>
<dbReference type="InterPro" id="IPR039949">
    <property type="entry name" value="NAA40"/>
</dbReference>
<dbReference type="Proteomes" id="UP000019763">
    <property type="component" value="Unassembled WGS sequence"/>
</dbReference>
<dbReference type="RefSeq" id="XP_011130792.1">
    <property type="nucleotide sequence ID" value="XM_011132490.1"/>
</dbReference>
<evidence type="ECO:0000256" key="4">
    <source>
        <dbReference type="ARBA" id="ARBA00012950"/>
    </source>
</evidence>
<keyword evidence="7" id="KW-0808">Transferase</keyword>
<evidence type="ECO:0000256" key="6">
    <source>
        <dbReference type="ARBA" id="ARBA00022490"/>
    </source>
</evidence>
<reference evidence="13" key="1">
    <citation type="submission" date="2013-12" db="EMBL/GenBank/DDBJ databases">
        <authorList>
            <person name="Omoto C.K."/>
            <person name="Sibley D."/>
            <person name="Venepally P."/>
            <person name="Hadjithomas M."/>
            <person name="Karamycheva S."/>
            <person name="Brunk B."/>
            <person name="Roos D."/>
            <person name="Caler E."/>
            <person name="Lorenzi H."/>
        </authorList>
    </citation>
    <scope>NUCLEOTIDE SEQUENCE</scope>
</reference>
<evidence type="ECO:0000259" key="12">
    <source>
        <dbReference type="PROSITE" id="PS51186"/>
    </source>
</evidence>
<evidence type="ECO:0000256" key="11">
    <source>
        <dbReference type="ARBA" id="ARBA00049524"/>
    </source>
</evidence>
<proteinExistence type="inferred from homology"/>
<evidence type="ECO:0000256" key="3">
    <source>
        <dbReference type="ARBA" id="ARBA00008870"/>
    </source>
</evidence>
<evidence type="ECO:0000256" key="8">
    <source>
        <dbReference type="ARBA" id="ARBA00023242"/>
    </source>
</evidence>
<feature type="domain" description="N-acetyltransferase" evidence="12">
    <location>
        <begin position="11"/>
        <end position="152"/>
    </location>
</feature>
<dbReference type="AlphaFoldDB" id="A0A023B5J9"/>
<comment type="caution">
    <text evidence="13">The sequence shown here is derived from an EMBL/GenBank/DDBJ whole genome shotgun (WGS) entry which is preliminary data.</text>
</comment>
<dbReference type="GO" id="GO:0005634">
    <property type="term" value="C:nucleus"/>
    <property type="evidence" value="ECO:0007669"/>
    <property type="project" value="UniProtKB-SubCell"/>
</dbReference>
<comment type="catalytic activity">
    <reaction evidence="10">
        <text>N-terminal L-seryl-[histone H2A] + acetyl-CoA = N-terminal N(alpha)-acetyl-L-seryl-[histone H2A] + CoA + H(+)</text>
        <dbReference type="Rhea" id="RHEA:50600"/>
        <dbReference type="Rhea" id="RHEA-COMP:12742"/>
        <dbReference type="Rhea" id="RHEA-COMP:12744"/>
        <dbReference type="ChEBI" id="CHEBI:15378"/>
        <dbReference type="ChEBI" id="CHEBI:57287"/>
        <dbReference type="ChEBI" id="CHEBI:57288"/>
        <dbReference type="ChEBI" id="CHEBI:64738"/>
        <dbReference type="ChEBI" id="CHEBI:83690"/>
        <dbReference type="EC" id="2.3.1.257"/>
    </reaction>
</comment>
<dbReference type="InterPro" id="IPR016181">
    <property type="entry name" value="Acyl_CoA_acyltransferase"/>
</dbReference>
<evidence type="ECO:0000256" key="1">
    <source>
        <dbReference type="ARBA" id="ARBA00004123"/>
    </source>
</evidence>
<name>A0A023B5J9_GRENI</name>
<sequence length="152" mass="17389">MDIVSSVTVEWSIFRLNMSELYERNQWKNMYSDKMGYCTNSKLKELQQPGILYFVRNNEPAGQEDVAGFLKLDLADDAFVMELQVQPCAQSRGIGSQLLKSAFNDVQAAGYKALNLCVQRGNDRALNFYTNKMGFKITDEFPSYYLLSHDIN</sequence>
<dbReference type="GeneID" id="22913206"/>
<evidence type="ECO:0000313" key="14">
    <source>
        <dbReference type="Proteomes" id="UP000019763"/>
    </source>
</evidence>
<comment type="subcellular location">
    <subcellularLocation>
        <location evidence="2">Cytoplasm</location>
    </subcellularLocation>
    <subcellularLocation>
        <location evidence="1">Nucleus</location>
    </subcellularLocation>
</comment>
<keyword evidence="9" id="KW-0012">Acyltransferase</keyword>
<evidence type="ECO:0000256" key="5">
    <source>
        <dbReference type="ARBA" id="ARBA00015043"/>
    </source>
</evidence>
<evidence type="ECO:0000313" key="13">
    <source>
        <dbReference type="EMBL" id="EZG61139.1"/>
    </source>
</evidence>
<evidence type="ECO:0000256" key="10">
    <source>
        <dbReference type="ARBA" id="ARBA00047821"/>
    </source>
</evidence>
<dbReference type="CDD" id="cd04301">
    <property type="entry name" value="NAT_SF"/>
    <property type="match status" value="1"/>
</dbReference>
<keyword evidence="14" id="KW-1185">Reference proteome</keyword>
<evidence type="ECO:0000256" key="9">
    <source>
        <dbReference type="ARBA" id="ARBA00023315"/>
    </source>
</evidence>
<protein>
    <recommendedName>
        <fullName evidence="5">N-alpha-acetyltransferase 40</fullName>
        <ecNumber evidence="4">2.3.1.257</ecNumber>
    </recommendedName>
</protein>
<dbReference type="PANTHER" id="PTHR20531:SF1">
    <property type="entry name" value="N-ALPHA-ACETYLTRANSFERASE 40"/>
    <property type="match status" value="1"/>
</dbReference>
<evidence type="ECO:0000256" key="2">
    <source>
        <dbReference type="ARBA" id="ARBA00004496"/>
    </source>
</evidence>